<accession>A0AAE0TYT5</accession>
<dbReference type="Pfam" id="PF00069">
    <property type="entry name" value="Pkinase"/>
    <property type="match status" value="1"/>
</dbReference>
<keyword evidence="4" id="KW-1185">Reference proteome</keyword>
<evidence type="ECO:0000313" key="4">
    <source>
        <dbReference type="Proteomes" id="UP001287356"/>
    </source>
</evidence>
<evidence type="ECO:0000313" key="3">
    <source>
        <dbReference type="EMBL" id="KAK3384638.1"/>
    </source>
</evidence>
<dbReference type="Gene3D" id="1.10.510.10">
    <property type="entry name" value="Transferase(Phosphotransferase) domain 1"/>
    <property type="match status" value="1"/>
</dbReference>
<name>A0AAE0TYT5_9PEZI</name>
<dbReference type="Gene3D" id="1.25.40.10">
    <property type="entry name" value="Tetratricopeptide repeat domain"/>
    <property type="match status" value="3"/>
</dbReference>
<protein>
    <recommendedName>
        <fullName evidence="2">Protein kinase domain-containing protein</fullName>
    </recommendedName>
</protein>
<evidence type="ECO:0000259" key="2">
    <source>
        <dbReference type="PROSITE" id="PS50011"/>
    </source>
</evidence>
<reference evidence="3" key="1">
    <citation type="journal article" date="2023" name="Mol. Phylogenet. Evol.">
        <title>Genome-scale phylogeny and comparative genomics of the fungal order Sordariales.</title>
        <authorList>
            <person name="Hensen N."/>
            <person name="Bonometti L."/>
            <person name="Westerberg I."/>
            <person name="Brannstrom I.O."/>
            <person name="Guillou S."/>
            <person name="Cros-Aarteil S."/>
            <person name="Calhoun S."/>
            <person name="Haridas S."/>
            <person name="Kuo A."/>
            <person name="Mondo S."/>
            <person name="Pangilinan J."/>
            <person name="Riley R."/>
            <person name="LaButti K."/>
            <person name="Andreopoulos B."/>
            <person name="Lipzen A."/>
            <person name="Chen C."/>
            <person name="Yan M."/>
            <person name="Daum C."/>
            <person name="Ng V."/>
            <person name="Clum A."/>
            <person name="Steindorff A."/>
            <person name="Ohm R.A."/>
            <person name="Martin F."/>
            <person name="Silar P."/>
            <person name="Natvig D.O."/>
            <person name="Lalanne C."/>
            <person name="Gautier V."/>
            <person name="Ament-Velasquez S.L."/>
            <person name="Kruys A."/>
            <person name="Hutchinson M.I."/>
            <person name="Powell A.J."/>
            <person name="Barry K."/>
            <person name="Miller A.N."/>
            <person name="Grigoriev I.V."/>
            <person name="Debuchy R."/>
            <person name="Gladieux P."/>
            <person name="Hiltunen Thoren M."/>
            <person name="Johannesson H."/>
        </authorList>
    </citation>
    <scope>NUCLEOTIDE SEQUENCE</scope>
    <source>
        <strain evidence="3">CBS 958.72</strain>
    </source>
</reference>
<reference evidence="3" key="2">
    <citation type="submission" date="2023-06" db="EMBL/GenBank/DDBJ databases">
        <authorList>
            <consortium name="Lawrence Berkeley National Laboratory"/>
            <person name="Haridas S."/>
            <person name="Hensen N."/>
            <person name="Bonometti L."/>
            <person name="Westerberg I."/>
            <person name="Brannstrom I.O."/>
            <person name="Guillou S."/>
            <person name="Cros-Aarteil S."/>
            <person name="Calhoun S."/>
            <person name="Kuo A."/>
            <person name="Mondo S."/>
            <person name="Pangilinan J."/>
            <person name="Riley R."/>
            <person name="Labutti K."/>
            <person name="Andreopoulos B."/>
            <person name="Lipzen A."/>
            <person name="Chen C."/>
            <person name="Yanf M."/>
            <person name="Daum C."/>
            <person name="Ng V."/>
            <person name="Clum A."/>
            <person name="Steindorff A."/>
            <person name="Ohm R."/>
            <person name="Martin F."/>
            <person name="Silar P."/>
            <person name="Natvig D."/>
            <person name="Lalanne C."/>
            <person name="Gautier V."/>
            <person name="Ament-Velasquez S.L."/>
            <person name="Kruys A."/>
            <person name="Hutchinson M.I."/>
            <person name="Powell A.J."/>
            <person name="Barry K."/>
            <person name="Miller A.N."/>
            <person name="Grigoriev I.V."/>
            <person name="Debuchy R."/>
            <person name="Gladieux P."/>
            <person name="Thoren M.H."/>
            <person name="Johannesson H."/>
        </authorList>
    </citation>
    <scope>NUCLEOTIDE SEQUENCE</scope>
    <source>
        <strain evidence="3">CBS 958.72</strain>
    </source>
</reference>
<dbReference type="GO" id="GO:0004672">
    <property type="term" value="F:protein kinase activity"/>
    <property type="evidence" value="ECO:0007669"/>
    <property type="project" value="InterPro"/>
</dbReference>
<gene>
    <name evidence="3" type="ORF">B0T24DRAFT_568008</name>
</gene>
<dbReference type="PROSITE" id="PS50011">
    <property type="entry name" value="PROTEIN_KINASE_DOM"/>
    <property type="match status" value="1"/>
</dbReference>
<dbReference type="GO" id="GO:0005524">
    <property type="term" value="F:ATP binding"/>
    <property type="evidence" value="ECO:0007669"/>
    <property type="project" value="InterPro"/>
</dbReference>
<dbReference type="InterPro" id="IPR019734">
    <property type="entry name" value="TPR_rpt"/>
</dbReference>
<dbReference type="Pfam" id="PF13374">
    <property type="entry name" value="TPR_10"/>
    <property type="match status" value="3"/>
</dbReference>
<dbReference type="InterPro" id="IPR011009">
    <property type="entry name" value="Kinase-like_dom_sf"/>
</dbReference>
<feature type="compositionally biased region" description="Polar residues" evidence="1">
    <location>
        <begin position="986"/>
        <end position="999"/>
    </location>
</feature>
<dbReference type="SMART" id="SM00220">
    <property type="entry name" value="S_TKc"/>
    <property type="match status" value="1"/>
</dbReference>
<organism evidence="3 4">
    <name type="scientific">Lasiosphaeria ovina</name>
    <dbReference type="NCBI Taxonomy" id="92902"/>
    <lineage>
        <taxon>Eukaryota</taxon>
        <taxon>Fungi</taxon>
        <taxon>Dikarya</taxon>
        <taxon>Ascomycota</taxon>
        <taxon>Pezizomycotina</taxon>
        <taxon>Sordariomycetes</taxon>
        <taxon>Sordariomycetidae</taxon>
        <taxon>Sordariales</taxon>
        <taxon>Lasiosphaeriaceae</taxon>
        <taxon>Lasiosphaeria</taxon>
    </lineage>
</organism>
<dbReference type="PANTHER" id="PTHR46082">
    <property type="entry name" value="ATP/GTP-BINDING PROTEIN-RELATED"/>
    <property type="match status" value="1"/>
</dbReference>
<dbReference type="PANTHER" id="PTHR46082:SF11">
    <property type="entry name" value="AAA+ ATPASE DOMAIN-CONTAINING PROTEIN-RELATED"/>
    <property type="match status" value="1"/>
</dbReference>
<comment type="caution">
    <text evidence="3">The sequence shown here is derived from an EMBL/GenBank/DDBJ whole genome shotgun (WGS) entry which is preliminary data.</text>
</comment>
<dbReference type="CDD" id="cd00180">
    <property type="entry name" value="PKc"/>
    <property type="match status" value="1"/>
</dbReference>
<dbReference type="Proteomes" id="UP001287356">
    <property type="component" value="Unassembled WGS sequence"/>
</dbReference>
<dbReference type="InterPro" id="IPR000719">
    <property type="entry name" value="Prot_kinase_dom"/>
</dbReference>
<dbReference type="Pfam" id="PF13424">
    <property type="entry name" value="TPR_12"/>
    <property type="match status" value="3"/>
</dbReference>
<feature type="region of interest" description="Disordered" evidence="1">
    <location>
        <begin position="986"/>
        <end position="1005"/>
    </location>
</feature>
<sequence length="1005" mass="111358">MASRHTPFVLLDTDWDSGSLASSRFTTRLTGGAAPVIPGDRYANYDLIDTLALAQRLGVHFLPIAWQAPYRPLGRGRQAAINQTLVSLQTSLAFKSFGLSAQGSESAMQELINEMVVLSLPDVHTHPHIVQLQGLCWEVSSNGQVSPVLVFEKANLGNLGHFVESAGGDSALSLEDRLNLCVDIGIAVRDMHSLGILHGDLKPGNMLVFQDRSGKRVVKVTDFGYSTRCYDDQDLVKVPESVPWTAPEHHTRHFLASGARKMDIYSFGVVCLWLLFEGIPLNSTAGLGADTTSSFKDVLMNRANGEGFLQLSLEVVGQDGRFSNATKGNLNQFFASTLAKDANKRNSDLNHLLHLLVPNRQLPKPLHRSALDAAPEAPDVELFELESSFYEFFFADFRLRDVIAAELRSKSSAHAFTSESDQFTASRHYALQAALCYQVGFGVPRDPEKAKSYVENHGILQEELNLRVADLKDVSKQRQLRDGLFKDLDREGYLAQVCLAQYYRDLGQLEHAIQVRGREIRDLEDVLGLVHPFLLMLKSQLAKIFRDTGSLVEAELLETEVLLVAKSFETLDLDSPFILDAMANLALTLQELGRLQEAADLREEIVANLRSREDLGPDQPRRLGALANLASSYRIQGRWKQAQDLEIEVLNERMTTLGPDHVDTLTSKANLASTLCRQGEWAEAEKLEGEVVGAGVRALGPDHPLTITWMSNLSTTYHHRGRLSDALKLRTQVVGMIQRLHGPEHPMSLTCAAEAASLLRDMGHWSEAEKLLQYVVRTRVKVLGTEHPSTLVSMSNLASTFQKQGKLEDAEKLELIVIELGSEVLGKDHKDVLASQGNLAAIYRKQERFKEAEDLERHVLEVRVREFGQDHPDSLVSMANLGAILYLQGRYGEAEDFLSTVVAKREQSLGHDHPSTLLSRGNLSLVYQGQKRWAEAEVLERQVFEARKALLGEGHPDTLTALDNLAMNLKAQGLTEEAAELISTHALHQQDSSLTPSASRETRSA</sequence>
<feature type="domain" description="Protein kinase" evidence="2">
    <location>
        <begin position="67"/>
        <end position="357"/>
    </location>
</feature>
<dbReference type="SMART" id="SM00028">
    <property type="entry name" value="TPR"/>
    <property type="match status" value="3"/>
</dbReference>
<dbReference type="SUPFAM" id="SSF56112">
    <property type="entry name" value="Protein kinase-like (PK-like)"/>
    <property type="match status" value="1"/>
</dbReference>
<proteinExistence type="predicted"/>
<dbReference type="InterPro" id="IPR011990">
    <property type="entry name" value="TPR-like_helical_dom_sf"/>
</dbReference>
<dbReference type="InterPro" id="IPR053137">
    <property type="entry name" value="NLR-like"/>
</dbReference>
<dbReference type="PROSITE" id="PS00108">
    <property type="entry name" value="PROTEIN_KINASE_ST"/>
    <property type="match status" value="1"/>
</dbReference>
<dbReference type="InterPro" id="IPR008271">
    <property type="entry name" value="Ser/Thr_kinase_AS"/>
</dbReference>
<dbReference type="EMBL" id="JAULSN010000001">
    <property type="protein sequence ID" value="KAK3384638.1"/>
    <property type="molecule type" value="Genomic_DNA"/>
</dbReference>
<evidence type="ECO:0000256" key="1">
    <source>
        <dbReference type="SAM" id="MobiDB-lite"/>
    </source>
</evidence>
<dbReference type="AlphaFoldDB" id="A0AAE0TYT5"/>
<dbReference type="SUPFAM" id="SSF48452">
    <property type="entry name" value="TPR-like"/>
    <property type="match status" value="3"/>
</dbReference>